<organism evidence="4 5">
    <name type="scientific">Septoria linicola</name>
    <dbReference type="NCBI Taxonomy" id="215465"/>
    <lineage>
        <taxon>Eukaryota</taxon>
        <taxon>Fungi</taxon>
        <taxon>Dikarya</taxon>
        <taxon>Ascomycota</taxon>
        <taxon>Pezizomycotina</taxon>
        <taxon>Dothideomycetes</taxon>
        <taxon>Dothideomycetidae</taxon>
        <taxon>Mycosphaerellales</taxon>
        <taxon>Mycosphaerellaceae</taxon>
        <taxon>Septoria</taxon>
    </lineage>
</organism>
<feature type="signal peptide" evidence="1">
    <location>
        <begin position="1"/>
        <end position="17"/>
    </location>
</feature>
<sequence length="326" mass="34373">MKAFIAAAAALLTTAIANPLVQRKTGCCFHVTANGGPGGRVQQLDDGQNRIGQSGLKDGEYCTNSQGGLVDSNGKGCIFTPPTAQWQCDAGAKPTPGAYVDAAGVLTYNASTQFWTCPTGDNGGWNIYGRPLLGEPKCVPVKLLADGCNTPEPPAVVSPPSRPSQCPADLPKVYEFPHLIVPISQNEPSKSYGTSYNGTAGAGISSLFNFDIPESAKGKTCNVKFLFPQQRQLETSAYTFSQDDGGFTMAMLKSPATETTTYASAPKIQHDLGTFALTPSSAFDIASISCPAGEKLSVWLQAVGSSYIDFFQDFNPCPIGLYVIAQ</sequence>
<reference evidence="4" key="1">
    <citation type="submission" date="2022-06" db="EMBL/GenBank/DDBJ databases">
        <title>Complete genome sequences of two strains of the flax pathogen Septoria linicola.</title>
        <authorList>
            <person name="Lapalu N."/>
            <person name="Simon A."/>
            <person name="Demenou B."/>
            <person name="Paumier D."/>
            <person name="Guillot M.-P."/>
            <person name="Gout L."/>
            <person name="Valade R."/>
        </authorList>
    </citation>
    <scope>NUCLEOTIDE SEQUENCE</scope>
    <source>
        <strain evidence="4">SE15195</strain>
    </source>
</reference>
<dbReference type="InterPro" id="IPR018620">
    <property type="entry name" value="Ubiquitin3-bd_protein_But2_C"/>
</dbReference>
<dbReference type="PANTHER" id="PTHR39613">
    <property type="entry name" value="ANCHORED CELL WALL PROTEIN, PUTATIVE (AFU_ORTHOLOGUE AFUA_4G08960)-RELATED"/>
    <property type="match status" value="1"/>
</dbReference>
<proteinExistence type="predicted"/>
<evidence type="ECO:0000259" key="2">
    <source>
        <dbReference type="Pfam" id="PF09792"/>
    </source>
</evidence>
<feature type="chain" id="PRO_5040132221" evidence="1">
    <location>
        <begin position="18"/>
        <end position="326"/>
    </location>
</feature>
<dbReference type="EMBL" id="CP099418">
    <property type="protein sequence ID" value="USW47594.1"/>
    <property type="molecule type" value="Genomic_DNA"/>
</dbReference>
<protein>
    <submittedName>
        <fullName evidence="4">Ubiquitin 3 binding protein But2</fullName>
    </submittedName>
</protein>
<dbReference type="InterPro" id="IPR054508">
    <property type="entry name" value="PIR1-like_C"/>
</dbReference>
<dbReference type="Pfam" id="PF09792">
    <property type="entry name" value="But2"/>
    <property type="match status" value="1"/>
</dbReference>
<evidence type="ECO:0000256" key="1">
    <source>
        <dbReference type="SAM" id="SignalP"/>
    </source>
</evidence>
<evidence type="ECO:0000313" key="5">
    <source>
        <dbReference type="Proteomes" id="UP001056384"/>
    </source>
</evidence>
<evidence type="ECO:0000313" key="4">
    <source>
        <dbReference type="EMBL" id="USW47594.1"/>
    </source>
</evidence>
<dbReference type="Pfam" id="PF22799">
    <property type="entry name" value="PIR1-like_C"/>
    <property type="match status" value="1"/>
</dbReference>
<feature type="domain" description="Ubiquitin 3 binding protein But2 C-terminal" evidence="2">
    <location>
        <begin position="175"/>
        <end position="316"/>
    </location>
</feature>
<feature type="domain" description="Cell wall mannoprotein PIR1-like C-terminal" evidence="3">
    <location>
        <begin position="67"/>
        <end position="141"/>
    </location>
</feature>
<keyword evidence="1" id="KW-0732">Signal</keyword>
<dbReference type="Proteomes" id="UP001056384">
    <property type="component" value="Chromosome 1"/>
</dbReference>
<evidence type="ECO:0000259" key="3">
    <source>
        <dbReference type="Pfam" id="PF22799"/>
    </source>
</evidence>
<keyword evidence="5" id="KW-1185">Reference proteome</keyword>
<gene>
    <name evidence="4" type="ORF">Slin15195_G009130</name>
</gene>
<dbReference type="PANTHER" id="PTHR39613:SF1">
    <property type="entry name" value="ANCHORED CELL WALL PROTEIN, PUTATIVE (AFU_ORTHOLOGUE AFUA_4G08960)-RELATED"/>
    <property type="match status" value="1"/>
</dbReference>
<accession>A0A9Q9EF51</accession>
<name>A0A9Q9EF51_9PEZI</name>
<dbReference type="AlphaFoldDB" id="A0A9Q9EF51"/>